<dbReference type="AlphaFoldDB" id="A0AAV5CUR2"/>
<sequence>MHRRDDIDDEEPRASKLRPPTSKPKAHRAKKMPNQTTMENGPFSAQNFRRMVDADPSNRSSSGSAVSYSESCAPYYAADASEMTGSGSVLLRNPYSKSLEEESEASSIPAENKSYITSESYSGSASFVVHSGSREASNLNAAIERPKRSRLQIEDSVRRDTLRYENLHILESVDSPLVSVDLEDVINYTNFVRFLSKEDQQQLLKLLPPIDSSTPPKSYQRLLGEGILDPSFSIDEEGNAVKMLALTDLTKCNWLECYAQQKGKVIKETGEEENNSGSKSIAKPTIKPLKRPRDTHFQSCAELNVTMRSPKRVLKLGALASQHRSSSLPESGYATKDLSCTGGALNLFMLPPEKLSSLIPPQYTENYSDQDLLLDIPVNARHPEAELLCQPSQLSSITRSSTSMGRVVEGEGRLKQS</sequence>
<dbReference type="Pfam" id="PF13919">
    <property type="entry name" value="ASXH"/>
    <property type="match status" value="1"/>
</dbReference>
<feature type="region of interest" description="Disordered" evidence="1">
    <location>
        <begin position="1"/>
        <end position="68"/>
    </location>
</feature>
<feature type="compositionally biased region" description="Polar residues" evidence="1">
    <location>
        <begin position="33"/>
        <end position="47"/>
    </location>
</feature>
<organism evidence="3 4">
    <name type="scientific">Eleusine coracana subsp. coracana</name>
    <dbReference type="NCBI Taxonomy" id="191504"/>
    <lineage>
        <taxon>Eukaryota</taxon>
        <taxon>Viridiplantae</taxon>
        <taxon>Streptophyta</taxon>
        <taxon>Embryophyta</taxon>
        <taxon>Tracheophyta</taxon>
        <taxon>Spermatophyta</taxon>
        <taxon>Magnoliopsida</taxon>
        <taxon>Liliopsida</taxon>
        <taxon>Poales</taxon>
        <taxon>Poaceae</taxon>
        <taxon>PACMAD clade</taxon>
        <taxon>Chloridoideae</taxon>
        <taxon>Cynodonteae</taxon>
        <taxon>Eleusininae</taxon>
        <taxon>Eleusine</taxon>
    </lineage>
</organism>
<accession>A0AAV5CUR2</accession>
<keyword evidence="4" id="KW-1185">Reference proteome</keyword>
<feature type="compositionally biased region" description="Basic and acidic residues" evidence="1">
    <location>
        <begin position="408"/>
        <end position="417"/>
    </location>
</feature>
<reference evidence="3" key="1">
    <citation type="journal article" date="2018" name="DNA Res.">
        <title>Multiple hybrid de novo genome assembly of finger millet, an orphan allotetraploid crop.</title>
        <authorList>
            <person name="Hatakeyama M."/>
            <person name="Aluri S."/>
            <person name="Balachadran M.T."/>
            <person name="Sivarajan S.R."/>
            <person name="Patrignani A."/>
            <person name="Gruter S."/>
            <person name="Poveda L."/>
            <person name="Shimizu-Inatsugi R."/>
            <person name="Baeten J."/>
            <person name="Francoijs K.J."/>
            <person name="Nataraja K.N."/>
            <person name="Reddy Y.A.N."/>
            <person name="Phadnis S."/>
            <person name="Ravikumar R.L."/>
            <person name="Schlapbach R."/>
            <person name="Sreeman S.M."/>
            <person name="Shimizu K.K."/>
        </authorList>
    </citation>
    <scope>NUCLEOTIDE SEQUENCE</scope>
</reference>
<dbReference type="EMBL" id="BQKI01000009">
    <property type="protein sequence ID" value="GJN02177.1"/>
    <property type="molecule type" value="Genomic_DNA"/>
</dbReference>
<dbReference type="InterPro" id="IPR044589">
    <property type="entry name" value="GATA26/27"/>
</dbReference>
<dbReference type="Proteomes" id="UP001054889">
    <property type="component" value="Unassembled WGS sequence"/>
</dbReference>
<name>A0AAV5CUR2_ELECO</name>
<evidence type="ECO:0000313" key="3">
    <source>
        <dbReference type="EMBL" id="GJN02177.1"/>
    </source>
</evidence>
<gene>
    <name evidence="3" type="primary">ga19501</name>
    <name evidence="3" type="ORF">PR202_ga19501</name>
</gene>
<evidence type="ECO:0000313" key="4">
    <source>
        <dbReference type="Proteomes" id="UP001054889"/>
    </source>
</evidence>
<dbReference type="InterPro" id="IPR028020">
    <property type="entry name" value="ASX_DEUBAD_dom"/>
</dbReference>
<protein>
    <recommendedName>
        <fullName evidence="2">ASX DEUBAD domain-containing protein</fullName>
    </recommendedName>
</protein>
<proteinExistence type="predicted"/>
<evidence type="ECO:0000259" key="2">
    <source>
        <dbReference type="Pfam" id="PF13919"/>
    </source>
</evidence>
<evidence type="ECO:0000256" key="1">
    <source>
        <dbReference type="SAM" id="MobiDB-lite"/>
    </source>
</evidence>
<dbReference type="PANTHER" id="PTHR46855:SF1">
    <property type="entry name" value="GATA TRANSCRIPTION FACTOR 26"/>
    <property type="match status" value="1"/>
</dbReference>
<feature type="compositionally biased region" description="Low complexity" evidence="1">
    <location>
        <begin position="57"/>
        <end position="68"/>
    </location>
</feature>
<feature type="domain" description="ASX DEUBAD" evidence="2">
    <location>
        <begin position="165"/>
        <end position="216"/>
    </location>
</feature>
<feature type="region of interest" description="Disordered" evidence="1">
    <location>
        <begin position="396"/>
        <end position="417"/>
    </location>
</feature>
<dbReference type="PANTHER" id="PTHR46855">
    <property type="entry name" value="OSJNBB0038F03.10 PROTEIN"/>
    <property type="match status" value="1"/>
</dbReference>
<reference evidence="3" key="2">
    <citation type="submission" date="2021-12" db="EMBL/GenBank/DDBJ databases">
        <title>Resequencing data analysis of finger millet.</title>
        <authorList>
            <person name="Hatakeyama M."/>
            <person name="Aluri S."/>
            <person name="Balachadran M.T."/>
            <person name="Sivarajan S.R."/>
            <person name="Poveda L."/>
            <person name="Shimizu-Inatsugi R."/>
            <person name="Schlapbach R."/>
            <person name="Sreeman S.M."/>
            <person name="Shimizu K.K."/>
        </authorList>
    </citation>
    <scope>NUCLEOTIDE SEQUENCE</scope>
</reference>
<comment type="caution">
    <text evidence="3">The sequence shown here is derived from an EMBL/GenBank/DDBJ whole genome shotgun (WGS) entry which is preliminary data.</text>
</comment>